<reference evidence="8 9" key="1">
    <citation type="submission" date="2020-11" db="EMBL/GenBank/DDBJ databases">
        <title>Arthrobacter antarcticus sp. nov., isolated from Antarctic Soil.</title>
        <authorList>
            <person name="Li J."/>
        </authorList>
    </citation>
    <scope>NUCLEOTIDE SEQUENCE [LARGE SCALE GENOMIC DNA]</scope>
    <source>
        <strain evidence="8 9">Z1-20</strain>
    </source>
</reference>
<dbReference type="InterPro" id="IPR001543">
    <property type="entry name" value="FliN-like_C"/>
</dbReference>
<sequence>MSANQTLHTTAAAALAELLPTMTPLTAAVHPGGLPAGVSAAEAVMASFVGALSADVALVLTDGASMAGAGGAAPGLVSLQDVLRPAFERATSVLGAGVLGESRTEDASALFADQETVVFELGGAGAAGWFAIRIREHALSGSGARATDESVLGKLGRINNVEMTLTVEIGRTRMSVRDVLALEPGRVIELDRSAGAPADVLLNGRLIAKGEVVVVDQDYAIRITKILDVVEAAN</sequence>
<evidence type="ECO:0000256" key="2">
    <source>
        <dbReference type="ARBA" id="ARBA00009226"/>
    </source>
</evidence>
<dbReference type="InterPro" id="IPR012826">
    <property type="entry name" value="FliN"/>
</dbReference>
<keyword evidence="5" id="KW-0283">Flagellar rotation</keyword>
<dbReference type="PRINTS" id="PR00956">
    <property type="entry name" value="FLGMOTORFLIN"/>
</dbReference>
<dbReference type="Pfam" id="PF01052">
    <property type="entry name" value="FliMN_C"/>
    <property type="match status" value="1"/>
</dbReference>
<evidence type="ECO:0000313" key="9">
    <source>
        <dbReference type="Proteomes" id="UP000655366"/>
    </source>
</evidence>
<accession>A0A931CQK0</accession>
<keyword evidence="3" id="KW-1003">Cell membrane</keyword>
<comment type="subcellular location">
    <subcellularLocation>
        <location evidence="1">Cell membrane</location>
        <topology evidence="1">Peripheral membrane protein</topology>
        <orientation evidence="1">Cytoplasmic side</orientation>
    </subcellularLocation>
</comment>
<keyword evidence="4" id="KW-0145">Chemotaxis</keyword>
<dbReference type="Proteomes" id="UP000655366">
    <property type="component" value="Unassembled WGS sequence"/>
</dbReference>
<comment type="similarity">
    <text evidence="2">Belongs to the FliN/MopA/SpaO family.</text>
</comment>
<dbReference type="GO" id="GO:0009425">
    <property type="term" value="C:bacterial-type flagellum basal body"/>
    <property type="evidence" value="ECO:0007669"/>
    <property type="project" value="InterPro"/>
</dbReference>
<proteinExistence type="inferred from homology"/>
<evidence type="ECO:0000256" key="5">
    <source>
        <dbReference type="ARBA" id="ARBA00022779"/>
    </source>
</evidence>
<dbReference type="PANTHER" id="PTHR43484">
    <property type="match status" value="1"/>
</dbReference>
<keyword evidence="9" id="KW-1185">Reference proteome</keyword>
<dbReference type="GO" id="GO:0071973">
    <property type="term" value="P:bacterial-type flagellum-dependent cell motility"/>
    <property type="evidence" value="ECO:0007669"/>
    <property type="project" value="InterPro"/>
</dbReference>
<evidence type="ECO:0000259" key="7">
    <source>
        <dbReference type="Pfam" id="PF01052"/>
    </source>
</evidence>
<dbReference type="AlphaFoldDB" id="A0A931CQK0"/>
<dbReference type="RefSeq" id="WP_196397243.1">
    <property type="nucleotide sequence ID" value="NZ_JADNYM010000016.1"/>
</dbReference>
<dbReference type="EMBL" id="JADNYM010000016">
    <property type="protein sequence ID" value="MBG0740301.1"/>
    <property type="molecule type" value="Genomic_DNA"/>
</dbReference>
<gene>
    <name evidence="8" type="primary">fliN</name>
    <name evidence="8" type="ORF">IV500_13015</name>
</gene>
<dbReference type="GO" id="GO:0003774">
    <property type="term" value="F:cytoskeletal motor activity"/>
    <property type="evidence" value="ECO:0007669"/>
    <property type="project" value="InterPro"/>
</dbReference>
<keyword evidence="8" id="KW-0282">Flagellum</keyword>
<evidence type="ECO:0000256" key="4">
    <source>
        <dbReference type="ARBA" id="ARBA00022500"/>
    </source>
</evidence>
<feature type="domain" description="Flagellar motor switch protein FliN-like C-terminal" evidence="7">
    <location>
        <begin position="157"/>
        <end position="227"/>
    </location>
</feature>
<name>A0A931CQK0_9MICC</name>
<dbReference type="GO" id="GO:0006935">
    <property type="term" value="P:chemotaxis"/>
    <property type="evidence" value="ECO:0007669"/>
    <property type="project" value="UniProtKB-KW"/>
</dbReference>
<dbReference type="GO" id="GO:0005886">
    <property type="term" value="C:plasma membrane"/>
    <property type="evidence" value="ECO:0007669"/>
    <property type="project" value="UniProtKB-SubCell"/>
</dbReference>
<evidence type="ECO:0000256" key="3">
    <source>
        <dbReference type="ARBA" id="ARBA00022475"/>
    </source>
</evidence>
<dbReference type="InterPro" id="IPR036429">
    <property type="entry name" value="SpoA-like_sf"/>
</dbReference>
<keyword evidence="6" id="KW-0472">Membrane</keyword>
<evidence type="ECO:0000313" key="8">
    <source>
        <dbReference type="EMBL" id="MBG0740301.1"/>
    </source>
</evidence>
<keyword evidence="8" id="KW-0966">Cell projection</keyword>
<evidence type="ECO:0000256" key="1">
    <source>
        <dbReference type="ARBA" id="ARBA00004413"/>
    </source>
</evidence>
<dbReference type="Gene3D" id="2.30.330.10">
    <property type="entry name" value="SpoA-like"/>
    <property type="match status" value="1"/>
</dbReference>
<dbReference type="InterPro" id="IPR001172">
    <property type="entry name" value="FliN_T3SS_HrcQb"/>
</dbReference>
<comment type="caution">
    <text evidence="8">The sequence shown here is derived from an EMBL/GenBank/DDBJ whole genome shotgun (WGS) entry which is preliminary data.</text>
</comment>
<organism evidence="8 9">
    <name type="scientific">Arthrobacter terrae</name>
    <dbReference type="NCBI Taxonomy" id="2935737"/>
    <lineage>
        <taxon>Bacteria</taxon>
        <taxon>Bacillati</taxon>
        <taxon>Actinomycetota</taxon>
        <taxon>Actinomycetes</taxon>
        <taxon>Micrococcales</taxon>
        <taxon>Micrococcaceae</taxon>
        <taxon>Arthrobacter</taxon>
    </lineage>
</organism>
<dbReference type="PANTHER" id="PTHR43484:SF1">
    <property type="entry name" value="FLAGELLAR MOTOR SWITCH PROTEIN FLIN"/>
    <property type="match status" value="1"/>
</dbReference>
<protein>
    <submittedName>
        <fullName evidence="8">Flagellar motor switch protein FliN</fullName>
    </submittedName>
</protein>
<dbReference type="SUPFAM" id="SSF101801">
    <property type="entry name" value="Surface presentation of antigens (SPOA)"/>
    <property type="match status" value="1"/>
</dbReference>
<dbReference type="InterPro" id="IPR051469">
    <property type="entry name" value="FliN/MopA/SpaO"/>
</dbReference>
<keyword evidence="8" id="KW-0969">Cilium</keyword>
<dbReference type="NCBIfam" id="TIGR02480">
    <property type="entry name" value="fliN"/>
    <property type="match status" value="1"/>
</dbReference>
<evidence type="ECO:0000256" key="6">
    <source>
        <dbReference type="ARBA" id="ARBA00023136"/>
    </source>
</evidence>